<dbReference type="Gene3D" id="3.30.60.30">
    <property type="match status" value="1"/>
</dbReference>
<evidence type="ECO:0000259" key="2">
    <source>
        <dbReference type="PROSITE" id="PS51465"/>
    </source>
</evidence>
<feature type="domain" description="Kazal-like" evidence="2">
    <location>
        <begin position="52"/>
        <end position="101"/>
    </location>
</feature>
<evidence type="ECO:0000313" key="3">
    <source>
        <dbReference type="EMBL" id="TDH38087.1"/>
    </source>
</evidence>
<proteinExistence type="predicted"/>
<protein>
    <recommendedName>
        <fullName evidence="2">Kazal-like domain-containing protein</fullName>
    </recommendedName>
</protein>
<dbReference type="EMBL" id="SMSI01000001">
    <property type="protein sequence ID" value="TDH38087.1"/>
    <property type="molecule type" value="Genomic_DNA"/>
</dbReference>
<dbReference type="Pfam" id="PF00050">
    <property type="entry name" value="Kazal_1"/>
    <property type="match status" value="1"/>
</dbReference>
<feature type="chain" id="PRO_5020946519" description="Kazal-like domain-containing protein" evidence="1">
    <location>
        <begin position="22"/>
        <end position="158"/>
    </location>
</feature>
<keyword evidence="4" id="KW-1185">Reference proteome</keyword>
<keyword evidence="1" id="KW-0732">Signal</keyword>
<dbReference type="SMART" id="SM00280">
    <property type="entry name" value="KAZAL"/>
    <property type="match status" value="1"/>
</dbReference>
<feature type="signal peptide" evidence="1">
    <location>
        <begin position="1"/>
        <end position="21"/>
    </location>
</feature>
<dbReference type="InterPro" id="IPR002350">
    <property type="entry name" value="Kazal_dom"/>
</dbReference>
<evidence type="ECO:0000313" key="4">
    <source>
        <dbReference type="Proteomes" id="UP000295131"/>
    </source>
</evidence>
<dbReference type="SUPFAM" id="SSF100895">
    <property type="entry name" value="Kazal-type serine protease inhibitors"/>
    <property type="match status" value="1"/>
</dbReference>
<name>A0A4R5PNF5_9HYPH</name>
<evidence type="ECO:0000256" key="1">
    <source>
        <dbReference type="SAM" id="SignalP"/>
    </source>
</evidence>
<reference evidence="3 4" key="1">
    <citation type="journal article" date="2013" name="Int. J. Syst. Evol. Microbiol.">
        <title>Hoeflea suaedae sp. nov., an endophytic bacterium isolated from the root of the halophyte Suaeda maritima.</title>
        <authorList>
            <person name="Chung E.J."/>
            <person name="Park J.A."/>
            <person name="Pramanik P."/>
            <person name="Bibi F."/>
            <person name="Jeon C.O."/>
            <person name="Chung Y.R."/>
        </authorList>
    </citation>
    <scope>NUCLEOTIDE SEQUENCE [LARGE SCALE GENOMIC DNA]</scope>
    <source>
        <strain evidence="3 4">YC6898</strain>
    </source>
</reference>
<organism evidence="3 4">
    <name type="scientific">Pseudohoeflea suaedae</name>
    <dbReference type="NCBI Taxonomy" id="877384"/>
    <lineage>
        <taxon>Bacteria</taxon>
        <taxon>Pseudomonadati</taxon>
        <taxon>Pseudomonadota</taxon>
        <taxon>Alphaproteobacteria</taxon>
        <taxon>Hyphomicrobiales</taxon>
        <taxon>Rhizobiaceae</taxon>
        <taxon>Pseudohoeflea</taxon>
    </lineage>
</organism>
<dbReference type="RefSeq" id="WP_133282923.1">
    <property type="nucleotide sequence ID" value="NZ_SMSI01000001.1"/>
</dbReference>
<comment type="caution">
    <text evidence="3">The sequence shown here is derived from an EMBL/GenBank/DDBJ whole genome shotgun (WGS) entry which is preliminary data.</text>
</comment>
<dbReference type="CDD" id="cd00104">
    <property type="entry name" value="KAZAL_FS"/>
    <property type="match status" value="1"/>
</dbReference>
<accession>A0A4R5PNF5</accession>
<dbReference type="OrthoDB" id="9800302at2"/>
<dbReference type="Proteomes" id="UP000295131">
    <property type="component" value="Unassembled WGS sequence"/>
</dbReference>
<sequence length="158" mass="16195">MKVIFFILALAISPLTSSTNAEDVKSCGGIAGISCGPGDYCKFPLSAACGAADQMGQCVKMPEVCTKEYVPVCGCDGSTYSNVCEAAANGSSVAYVGVCRNHAREPAKIQGSTNACIQVVSCGIKNGEPKTYPTPCEAYADGATYVQPKSGSTCPAIQ</sequence>
<dbReference type="AlphaFoldDB" id="A0A4R5PNF5"/>
<dbReference type="PROSITE" id="PS51465">
    <property type="entry name" value="KAZAL_2"/>
    <property type="match status" value="1"/>
</dbReference>
<dbReference type="InterPro" id="IPR036058">
    <property type="entry name" value="Kazal_dom_sf"/>
</dbReference>
<gene>
    <name evidence="3" type="ORF">E2A64_02875</name>
</gene>